<dbReference type="PANTHER" id="PTHR47926:SF537">
    <property type="entry name" value="PENTACOTRIPEPTIDE-REPEAT REGION OF PRORP DOMAIN-CONTAINING PROTEIN"/>
    <property type="match status" value="1"/>
</dbReference>
<reference evidence="3" key="2">
    <citation type="journal article" date="2023" name="Int. J. Mol. Sci.">
        <title>De Novo Assembly and Annotation of 11 Diverse Shrub Willow (Salix) Genomes Reveals Novel Gene Organization in Sex-Linked Regions.</title>
        <authorList>
            <person name="Hyden B."/>
            <person name="Feng K."/>
            <person name="Yates T.B."/>
            <person name="Jawdy S."/>
            <person name="Cereghino C."/>
            <person name="Smart L.B."/>
            <person name="Muchero W."/>
        </authorList>
    </citation>
    <scope>NUCLEOTIDE SEQUENCE</scope>
    <source>
        <tissue evidence="3">Shoot tip</tissue>
    </source>
</reference>
<protein>
    <recommendedName>
        <fullName evidence="5">Pentatricopeptide repeat-containing protein</fullName>
    </recommendedName>
</protein>
<evidence type="ECO:0000256" key="2">
    <source>
        <dbReference type="PROSITE-ProRule" id="PRU00708"/>
    </source>
</evidence>
<dbReference type="Proteomes" id="UP001151532">
    <property type="component" value="Chromosome 17"/>
</dbReference>
<sequence length="512" mass="57297">MAEACNSMSHLKQIHARSLLTGLHNHSIILAKMLRFAAVSPSGDLAYAQRLFDELPHPNTFFYNTLIRGYAKSSIPSCSLHLVNQMRQNGVDPDEFTFNFLIKARSRVRVNINRNLPLVVECNEIHGAVLKLGFSSHLFVRNALIHLYAVRGNPVVAWRVFDETMPERDVVSWTTMVSAYSQAKYSREALELYMNMLDDGVRPDEVTLVSVISACTNLGDFQMGFSVHSYIDENGFGWMVSLCNALIDMYAKCGCMDRAWQVFNSMSRKSLVTWNSMISACANNRNPEDAFGLFSRMFNYGIAPDGVTFLAILTAYAHVGLVDEGYRLFESMQRDHGIEARIEHYCCMVNILGQAGWLEEAFELITNMPIPSNDVVWGVLLAACRKYGDVYMGERVVKKLLDLNPDGGYSTVLDDIYAAAGQTETITERFYLDSKQEAKVFEALEIGEDVVSGTEPGFPNVIIIEGDAKVIDTTTYNSLKAAESYVLQDFFTEIMARSLGILESSIIPLIIP</sequence>
<feature type="repeat" description="PPR" evidence="2">
    <location>
        <begin position="305"/>
        <end position="335"/>
    </location>
</feature>
<feature type="repeat" description="PPR" evidence="2">
    <location>
        <begin position="239"/>
        <end position="269"/>
    </location>
</feature>
<keyword evidence="1" id="KW-0677">Repeat</keyword>
<organism evidence="3 4">
    <name type="scientific">Salix purpurea</name>
    <name type="common">Purple osier willow</name>
    <dbReference type="NCBI Taxonomy" id="77065"/>
    <lineage>
        <taxon>Eukaryota</taxon>
        <taxon>Viridiplantae</taxon>
        <taxon>Streptophyta</taxon>
        <taxon>Embryophyta</taxon>
        <taxon>Tracheophyta</taxon>
        <taxon>Spermatophyta</taxon>
        <taxon>Magnoliopsida</taxon>
        <taxon>eudicotyledons</taxon>
        <taxon>Gunneridae</taxon>
        <taxon>Pentapetalae</taxon>
        <taxon>rosids</taxon>
        <taxon>fabids</taxon>
        <taxon>Malpighiales</taxon>
        <taxon>Salicaceae</taxon>
        <taxon>Saliceae</taxon>
        <taxon>Salix</taxon>
    </lineage>
</organism>
<dbReference type="Gene3D" id="1.25.40.10">
    <property type="entry name" value="Tetratricopeptide repeat domain"/>
    <property type="match status" value="3"/>
</dbReference>
<proteinExistence type="predicted"/>
<feature type="repeat" description="PPR" evidence="2">
    <location>
        <begin position="59"/>
        <end position="93"/>
    </location>
</feature>
<dbReference type="Pfam" id="PF13041">
    <property type="entry name" value="PPR_2"/>
    <property type="match status" value="3"/>
</dbReference>
<dbReference type="OrthoDB" id="426361at2759"/>
<dbReference type="NCBIfam" id="TIGR00756">
    <property type="entry name" value="PPR"/>
    <property type="match status" value="5"/>
</dbReference>
<dbReference type="EMBL" id="JAPFFK010000011">
    <property type="protein sequence ID" value="KAJ6734747.1"/>
    <property type="molecule type" value="Genomic_DNA"/>
</dbReference>
<comment type="caution">
    <text evidence="3">The sequence shown here is derived from an EMBL/GenBank/DDBJ whole genome shotgun (WGS) entry which is preliminary data.</text>
</comment>
<dbReference type="InterPro" id="IPR011990">
    <property type="entry name" value="TPR-like_helical_dom_sf"/>
</dbReference>
<dbReference type="InterPro" id="IPR002885">
    <property type="entry name" value="PPR_rpt"/>
</dbReference>
<evidence type="ECO:0000256" key="1">
    <source>
        <dbReference type="ARBA" id="ARBA00022737"/>
    </source>
</evidence>
<feature type="repeat" description="PPR" evidence="2">
    <location>
        <begin position="270"/>
        <end position="304"/>
    </location>
</feature>
<dbReference type="InterPro" id="IPR046960">
    <property type="entry name" value="PPR_At4g14850-like_plant"/>
</dbReference>
<dbReference type="FunFam" id="1.25.40.10:FF:000345">
    <property type="entry name" value="Pentatricopeptide repeat-containing protein"/>
    <property type="match status" value="1"/>
</dbReference>
<dbReference type="GO" id="GO:0003723">
    <property type="term" value="F:RNA binding"/>
    <property type="evidence" value="ECO:0007669"/>
    <property type="project" value="InterPro"/>
</dbReference>
<keyword evidence="4" id="KW-1185">Reference proteome</keyword>
<reference evidence="3" key="1">
    <citation type="submission" date="2022-11" db="EMBL/GenBank/DDBJ databases">
        <authorList>
            <person name="Hyden B.L."/>
            <person name="Feng K."/>
            <person name="Yates T."/>
            <person name="Jawdy S."/>
            <person name="Smart L.B."/>
            <person name="Muchero W."/>
        </authorList>
    </citation>
    <scope>NUCLEOTIDE SEQUENCE</scope>
    <source>
        <tissue evidence="3">Shoot tip</tissue>
    </source>
</reference>
<gene>
    <name evidence="3" type="ORF">OIU79_001919</name>
</gene>
<name>A0A9Q0URC0_SALPP</name>
<evidence type="ECO:0000313" key="3">
    <source>
        <dbReference type="EMBL" id="KAJ6734747.1"/>
    </source>
</evidence>
<dbReference type="FunFam" id="1.25.40.10:FF:000470">
    <property type="entry name" value="Pentatricopeptide repeat-containing protein At5g66520"/>
    <property type="match status" value="1"/>
</dbReference>
<evidence type="ECO:0008006" key="5">
    <source>
        <dbReference type="Google" id="ProtNLM"/>
    </source>
</evidence>
<accession>A0A9Q0URC0</accession>
<dbReference type="GO" id="GO:0009451">
    <property type="term" value="P:RNA modification"/>
    <property type="evidence" value="ECO:0007669"/>
    <property type="project" value="InterPro"/>
</dbReference>
<evidence type="ECO:0000313" key="4">
    <source>
        <dbReference type="Proteomes" id="UP001151532"/>
    </source>
</evidence>
<dbReference type="PANTHER" id="PTHR47926">
    <property type="entry name" value="PENTATRICOPEPTIDE REPEAT-CONTAINING PROTEIN"/>
    <property type="match status" value="1"/>
</dbReference>
<dbReference type="Pfam" id="PF01535">
    <property type="entry name" value="PPR"/>
    <property type="match status" value="2"/>
</dbReference>
<dbReference type="PROSITE" id="PS51375">
    <property type="entry name" value="PPR"/>
    <property type="match status" value="5"/>
</dbReference>
<feature type="repeat" description="PPR" evidence="2">
    <location>
        <begin position="169"/>
        <end position="203"/>
    </location>
</feature>
<dbReference type="AlphaFoldDB" id="A0A9Q0URC0"/>